<accession>A0ABS4DDK3</accession>
<sequence length="286" mass="31283">MASMFLVAYDRATVWTMLRDWTPRQLRDALRAGTFGNSLSAIEARELDRLLTDWMQRALGAMPLRDALMVDAQRSHRVHTLICIDLTVAYEPVPVAFASGLPATSLELKALPDEVAGLPAMQAIAEEARTQGLALALIKATNGYPYPDHLEQLVPPPPADPYAAPLFEQPTGWRRRIALLLVLAGVALLSMPLLLGRIPEHPAGVPLALLTLGLLVGIRAGLAGFAGGVCIWLVANLPNFHHDAPIFELLWPALPLMLLGLFLLGLDRRVRGMWHVVRQQFGALRS</sequence>
<dbReference type="Proteomes" id="UP001193081">
    <property type="component" value="Unassembled WGS sequence"/>
</dbReference>
<feature type="transmembrane region" description="Helical" evidence="1">
    <location>
        <begin position="207"/>
        <end position="234"/>
    </location>
</feature>
<keyword evidence="1" id="KW-1133">Transmembrane helix</keyword>
<proteinExistence type="predicted"/>
<keyword evidence="3" id="KW-1185">Reference proteome</keyword>
<dbReference type="RefSeq" id="WP_135479718.1">
    <property type="nucleotide sequence ID" value="NZ_SIJK02000035.1"/>
</dbReference>
<dbReference type="EMBL" id="SIJK02000035">
    <property type="protein sequence ID" value="MBP1467525.1"/>
    <property type="molecule type" value="Genomic_DNA"/>
</dbReference>
<reference evidence="2 3" key="1">
    <citation type="submission" date="2021-03" db="EMBL/GenBank/DDBJ databases">
        <authorList>
            <person name="Grouzdev D.S."/>
        </authorList>
    </citation>
    <scope>NUCLEOTIDE SEQUENCE [LARGE SCALE GENOMIC DNA]</scope>
    <source>
        <strain evidence="2 3">M50-1</strain>
    </source>
</reference>
<evidence type="ECO:0000313" key="2">
    <source>
        <dbReference type="EMBL" id="MBP1467525.1"/>
    </source>
</evidence>
<protein>
    <submittedName>
        <fullName evidence="2">Uncharacterized protein</fullName>
    </submittedName>
</protein>
<gene>
    <name evidence="2" type="ORF">EYB53_017565</name>
</gene>
<feature type="transmembrane region" description="Helical" evidence="1">
    <location>
        <begin position="177"/>
        <end position="195"/>
    </location>
</feature>
<feature type="transmembrane region" description="Helical" evidence="1">
    <location>
        <begin position="246"/>
        <end position="266"/>
    </location>
</feature>
<keyword evidence="1" id="KW-0812">Transmembrane</keyword>
<comment type="caution">
    <text evidence="2">The sequence shown here is derived from an EMBL/GenBank/DDBJ whole genome shotgun (WGS) entry which is preliminary data.</text>
</comment>
<organism evidence="2 3">
    <name type="scientific">Candidatus Chloroploca mongolica</name>
    <dbReference type="NCBI Taxonomy" id="2528176"/>
    <lineage>
        <taxon>Bacteria</taxon>
        <taxon>Bacillati</taxon>
        <taxon>Chloroflexota</taxon>
        <taxon>Chloroflexia</taxon>
        <taxon>Chloroflexales</taxon>
        <taxon>Chloroflexineae</taxon>
        <taxon>Oscillochloridaceae</taxon>
        <taxon>Candidatus Chloroploca</taxon>
    </lineage>
</organism>
<evidence type="ECO:0000256" key="1">
    <source>
        <dbReference type="SAM" id="Phobius"/>
    </source>
</evidence>
<evidence type="ECO:0000313" key="3">
    <source>
        <dbReference type="Proteomes" id="UP001193081"/>
    </source>
</evidence>
<keyword evidence="1" id="KW-0472">Membrane</keyword>
<name>A0ABS4DDK3_9CHLR</name>